<dbReference type="Proteomes" id="UP000244005">
    <property type="component" value="Unassembled WGS sequence"/>
</dbReference>
<name>A0A2R6WSQ3_MARPO</name>
<dbReference type="AlphaFoldDB" id="A0A2R6WSQ3"/>
<keyword evidence="2" id="KW-1185">Reference proteome</keyword>
<proteinExistence type="predicted"/>
<accession>A0A2R6WSQ3</accession>
<sequence length="105" mass="12313">MEVDYKLSLPPTTIPEESIQHERWRSWKMNPRLFEVEKVRFDPPIFSDHVYYLYIEKAESNPYTDLLPVLGFKYKLDPMKGNVPCPCPCPCLKLCFRVSCTLGGR</sequence>
<reference evidence="2" key="1">
    <citation type="journal article" date="2017" name="Cell">
        <title>Insights into land plant evolution garnered from the Marchantia polymorpha genome.</title>
        <authorList>
            <person name="Bowman J.L."/>
            <person name="Kohchi T."/>
            <person name="Yamato K.T."/>
            <person name="Jenkins J."/>
            <person name="Shu S."/>
            <person name="Ishizaki K."/>
            <person name="Yamaoka S."/>
            <person name="Nishihama R."/>
            <person name="Nakamura Y."/>
            <person name="Berger F."/>
            <person name="Adam C."/>
            <person name="Aki S.S."/>
            <person name="Althoff F."/>
            <person name="Araki T."/>
            <person name="Arteaga-Vazquez M.A."/>
            <person name="Balasubrmanian S."/>
            <person name="Barry K."/>
            <person name="Bauer D."/>
            <person name="Boehm C.R."/>
            <person name="Briginshaw L."/>
            <person name="Caballero-Perez J."/>
            <person name="Catarino B."/>
            <person name="Chen F."/>
            <person name="Chiyoda S."/>
            <person name="Chovatia M."/>
            <person name="Davies K.M."/>
            <person name="Delmans M."/>
            <person name="Demura T."/>
            <person name="Dierschke T."/>
            <person name="Dolan L."/>
            <person name="Dorantes-Acosta A.E."/>
            <person name="Eklund D.M."/>
            <person name="Florent S.N."/>
            <person name="Flores-Sandoval E."/>
            <person name="Fujiyama A."/>
            <person name="Fukuzawa H."/>
            <person name="Galik B."/>
            <person name="Grimanelli D."/>
            <person name="Grimwood J."/>
            <person name="Grossniklaus U."/>
            <person name="Hamada T."/>
            <person name="Haseloff J."/>
            <person name="Hetherington A.J."/>
            <person name="Higo A."/>
            <person name="Hirakawa Y."/>
            <person name="Hundley H.N."/>
            <person name="Ikeda Y."/>
            <person name="Inoue K."/>
            <person name="Inoue S.I."/>
            <person name="Ishida S."/>
            <person name="Jia Q."/>
            <person name="Kakita M."/>
            <person name="Kanazawa T."/>
            <person name="Kawai Y."/>
            <person name="Kawashima T."/>
            <person name="Kennedy M."/>
            <person name="Kinose K."/>
            <person name="Kinoshita T."/>
            <person name="Kohara Y."/>
            <person name="Koide E."/>
            <person name="Komatsu K."/>
            <person name="Kopischke S."/>
            <person name="Kubo M."/>
            <person name="Kyozuka J."/>
            <person name="Lagercrantz U."/>
            <person name="Lin S.S."/>
            <person name="Lindquist E."/>
            <person name="Lipzen A.M."/>
            <person name="Lu C.W."/>
            <person name="De Luna E."/>
            <person name="Martienssen R.A."/>
            <person name="Minamino N."/>
            <person name="Mizutani M."/>
            <person name="Mizutani M."/>
            <person name="Mochizuki N."/>
            <person name="Monte I."/>
            <person name="Mosher R."/>
            <person name="Nagasaki H."/>
            <person name="Nakagami H."/>
            <person name="Naramoto S."/>
            <person name="Nishitani K."/>
            <person name="Ohtani M."/>
            <person name="Okamoto T."/>
            <person name="Okumura M."/>
            <person name="Phillips J."/>
            <person name="Pollak B."/>
            <person name="Reinders A."/>
            <person name="Rovekamp M."/>
            <person name="Sano R."/>
            <person name="Sawa S."/>
            <person name="Schmid M.W."/>
            <person name="Shirakawa M."/>
            <person name="Solano R."/>
            <person name="Spunde A."/>
            <person name="Suetsugu N."/>
            <person name="Sugano S."/>
            <person name="Sugiyama A."/>
            <person name="Sun R."/>
            <person name="Suzuki Y."/>
            <person name="Takenaka M."/>
            <person name="Takezawa D."/>
            <person name="Tomogane H."/>
            <person name="Tsuzuki M."/>
            <person name="Ueda T."/>
            <person name="Umeda M."/>
            <person name="Ward J.M."/>
            <person name="Watanabe Y."/>
            <person name="Yazaki K."/>
            <person name="Yokoyama R."/>
            <person name="Yoshitake Y."/>
            <person name="Yotsui I."/>
            <person name="Zachgo S."/>
            <person name="Schmutz J."/>
        </authorList>
    </citation>
    <scope>NUCLEOTIDE SEQUENCE [LARGE SCALE GENOMIC DNA]</scope>
    <source>
        <strain evidence="2">Tak-1</strain>
    </source>
</reference>
<dbReference type="Gramene" id="Mp1g23900.1">
    <property type="protein sequence ID" value="Mp1g23900.1.cds1"/>
    <property type="gene ID" value="Mp1g23900"/>
</dbReference>
<evidence type="ECO:0000313" key="1">
    <source>
        <dbReference type="EMBL" id="PTQ36887.1"/>
    </source>
</evidence>
<protein>
    <submittedName>
        <fullName evidence="1">Uncharacterized protein</fullName>
    </submittedName>
</protein>
<dbReference type="EMBL" id="KZ772733">
    <property type="protein sequence ID" value="PTQ36887.1"/>
    <property type="molecule type" value="Genomic_DNA"/>
</dbReference>
<gene>
    <name evidence="1" type="ORF">MARPO_0061s0130</name>
</gene>
<evidence type="ECO:0000313" key="2">
    <source>
        <dbReference type="Proteomes" id="UP000244005"/>
    </source>
</evidence>
<organism evidence="1 2">
    <name type="scientific">Marchantia polymorpha</name>
    <name type="common">Common liverwort</name>
    <name type="synonym">Marchantia aquatica</name>
    <dbReference type="NCBI Taxonomy" id="3197"/>
    <lineage>
        <taxon>Eukaryota</taxon>
        <taxon>Viridiplantae</taxon>
        <taxon>Streptophyta</taxon>
        <taxon>Embryophyta</taxon>
        <taxon>Marchantiophyta</taxon>
        <taxon>Marchantiopsida</taxon>
        <taxon>Marchantiidae</taxon>
        <taxon>Marchantiales</taxon>
        <taxon>Marchantiaceae</taxon>
        <taxon>Marchantia</taxon>
    </lineage>
</organism>